<organism evidence="2 3">
    <name type="scientific">Fragilariopsis cylindrus CCMP1102</name>
    <dbReference type="NCBI Taxonomy" id="635003"/>
    <lineage>
        <taxon>Eukaryota</taxon>
        <taxon>Sar</taxon>
        <taxon>Stramenopiles</taxon>
        <taxon>Ochrophyta</taxon>
        <taxon>Bacillariophyta</taxon>
        <taxon>Bacillariophyceae</taxon>
        <taxon>Bacillariophycidae</taxon>
        <taxon>Bacillariales</taxon>
        <taxon>Bacillariaceae</taxon>
        <taxon>Fragilariopsis</taxon>
    </lineage>
</organism>
<dbReference type="Proteomes" id="UP000095751">
    <property type="component" value="Unassembled WGS sequence"/>
</dbReference>
<dbReference type="OrthoDB" id="48755at2759"/>
<proteinExistence type="predicted"/>
<feature type="compositionally biased region" description="Polar residues" evidence="1">
    <location>
        <begin position="204"/>
        <end position="216"/>
    </location>
</feature>
<evidence type="ECO:0000313" key="3">
    <source>
        <dbReference type="Proteomes" id="UP000095751"/>
    </source>
</evidence>
<keyword evidence="3" id="KW-1185">Reference proteome</keyword>
<evidence type="ECO:0000256" key="1">
    <source>
        <dbReference type="SAM" id="MobiDB-lite"/>
    </source>
</evidence>
<dbReference type="EMBL" id="KV784396">
    <property type="protein sequence ID" value="OEU06838.1"/>
    <property type="molecule type" value="Genomic_DNA"/>
</dbReference>
<sequence length="233" mass="26305">MINPPNQVQYLIIQDSSKRGRKNQLTGGEKFDDDEEEQQQLNGSFISSTINRYRSFIFSGGESKIDDDVNDDESYYVSMDSLLDDGDDGDGEQKNRRLLKKFVDFNNDSTTNNNNYGDDINLAVLHVSYSAGQTLFNWIANADPQIHREGGLRVLLNSRESNSSFEEDQQQNAPRRPVRRRLTLEQVRSKFPAFHFDPTEHPQNHPSTSSNINNDVSDPGLAVDTDELVGASS</sequence>
<dbReference type="KEGG" id="fcy:FRACYDRAFT_252975"/>
<dbReference type="AlphaFoldDB" id="A0A1E7ELP6"/>
<protein>
    <submittedName>
        <fullName evidence="2">Uncharacterized protein</fullName>
    </submittedName>
</protein>
<reference evidence="2 3" key="1">
    <citation type="submission" date="2016-09" db="EMBL/GenBank/DDBJ databases">
        <title>Extensive genetic diversity and differential bi-allelic expression allows diatom success in the polar Southern Ocean.</title>
        <authorList>
            <consortium name="DOE Joint Genome Institute"/>
            <person name="Mock T."/>
            <person name="Otillar R.P."/>
            <person name="Strauss J."/>
            <person name="Dupont C."/>
            <person name="Frickenhaus S."/>
            <person name="Maumus F."/>
            <person name="Mcmullan M."/>
            <person name="Sanges R."/>
            <person name="Schmutz J."/>
            <person name="Toseland A."/>
            <person name="Valas R."/>
            <person name="Veluchamy A."/>
            <person name="Ward B.J."/>
            <person name="Allen A."/>
            <person name="Barry K."/>
            <person name="Falciatore A."/>
            <person name="Ferrante M."/>
            <person name="Fortunato A.E."/>
            <person name="Gloeckner G."/>
            <person name="Gruber A."/>
            <person name="Hipkin R."/>
            <person name="Janech M."/>
            <person name="Kroth P."/>
            <person name="Leese F."/>
            <person name="Lindquist E."/>
            <person name="Lyon B.R."/>
            <person name="Martin J."/>
            <person name="Mayer C."/>
            <person name="Parker M."/>
            <person name="Quesneville H."/>
            <person name="Raymond J."/>
            <person name="Uhlig C."/>
            <person name="Valentin K.U."/>
            <person name="Worden A.Z."/>
            <person name="Armbrust E.V."/>
            <person name="Bowler C."/>
            <person name="Green B."/>
            <person name="Moulton V."/>
            <person name="Van Oosterhout C."/>
            <person name="Grigoriev I."/>
        </authorList>
    </citation>
    <scope>NUCLEOTIDE SEQUENCE [LARGE SCALE GENOMIC DNA]</scope>
    <source>
        <strain evidence="2 3">CCMP1102</strain>
    </source>
</reference>
<feature type="region of interest" description="Disordered" evidence="1">
    <location>
        <begin position="191"/>
        <end position="233"/>
    </location>
</feature>
<evidence type="ECO:0000313" key="2">
    <source>
        <dbReference type="EMBL" id="OEU06838.1"/>
    </source>
</evidence>
<gene>
    <name evidence="2" type="ORF">FRACYDRAFT_252975</name>
</gene>
<name>A0A1E7ELP6_9STRA</name>
<dbReference type="InParanoid" id="A0A1E7ELP6"/>
<accession>A0A1E7ELP6</accession>